<keyword evidence="7" id="KW-1185">Reference proteome</keyword>
<evidence type="ECO:0000259" key="5">
    <source>
        <dbReference type="Pfam" id="PF13193"/>
    </source>
</evidence>
<keyword evidence="4" id="KW-0443">Lipid metabolism</keyword>
<evidence type="ECO:0000256" key="4">
    <source>
        <dbReference type="ARBA" id="ARBA00023098"/>
    </source>
</evidence>
<evidence type="ECO:0000313" key="7">
    <source>
        <dbReference type="Proteomes" id="UP000294200"/>
    </source>
</evidence>
<organism evidence="6 7">
    <name type="scientific">Paraburkholderia steynii</name>
    <dbReference type="NCBI Taxonomy" id="1245441"/>
    <lineage>
        <taxon>Bacteria</taxon>
        <taxon>Pseudomonadati</taxon>
        <taxon>Pseudomonadota</taxon>
        <taxon>Betaproteobacteria</taxon>
        <taxon>Burkholderiales</taxon>
        <taxon>Burkholderiaceae</taxon>
        <taxon>Paraburkholderia</taxon>
    </lineage>
</organism>
<gene>
    <name evidence="6" type="ORF">BZM27_55340</name>
</gene>
<evidence type="ECO:0000313" key="6">
    <source>
        <dbReference type="EMBL" id="TCF97698.1"/>
    </source>
</evidence>
<accession>A0A4R0WV72</accession>
<dbReference type="Proteomes" id="UP000294200">
    <property type="component" value="Unassembled WGS sequence"/>
</dbReference>
<dbReference type="EMBL" id="MWML01001196">
    <property type="protein sequence ID" value="TCF97698.1"/>
    <property type="molecule type" value="Genomic_DNA"/>
</dbReference>
<name>A0A4R0WV72_9BURK</name>
<dbReference type="GO" id="GO:0016874">
    <property type="term" value="F:ligase activity"/>
    <property type="evidence" value="ECO:0007669"/>
    <property type="project" value="UniProtKB-KW"/>
</dbReference>
<dbReference type="SUPFAM" id="SSF56801">
    <property type="entry name" value="Acetyl-CoA synthetase-like"/>
    <property type="match status" value="1"/>
</dbReference>
<keyword evidence="2" id="KW-0436">Ligase</keyword>
<dbReference type="Pfam" id="PF13193">
    <property type="entry name" value="AMP-binding_C"/>
    <property type="match status" value="1"/>
</dbReference>
<protein>
    <recommendedName>
        <fullName evidence="5">AMP-binding enzyme C-terminal domain-containing protein</fullName>
    </recommendedName>
</protein>
<proteinExistence type="inferred from homology"/>
<comment type="similarity">
    <text evidence="1">Belongs to the ATP-dependent AMP-binding enzyme family.</text>
</comment>
<reference evidence="6 7" key="1">
    <citation type="submission" date="2017-02" db="EMBL/GenBank/DDBJ databases">
        <title>Paraburkholderia sophoroidis sp. nov. and Paraburkholderia steynii sp. nov. rhizobial symbionts of the fynbos legume Hypocalyptus sophoroides.</title>
        <authorList>
            <person name="Steenkamp E.T."/>
            <person name="Beukes C.W."/>
            <person name="Van Zyl E."/>
            <person name="Avontuur J."/>
            <person name="Chan W.Y."/>
            <person name="Hassen A."/>
            <person name="Palmer M."/>
            <person name="Mthombeni L."/>
            <person name="Phalane F."/>
            <person name="Sereme K."/>
            <person name="Venter S.N."/>
        </authorList>
    </citation>
    <scope>NUCLEOTIDE SEQUENCE [LARGE SCALE GENOMIC DNA]</scope>
    <source>
        <strain evidence="6 7">HC1.1ba</strain>
    </source>
</reference>
<evidence type="ECO:0000256" key="3">
    <source>
        <dbReference type="ARBA" id="ARBA00022832"/>
    </source>
</evidence>
<evidence type="ECO:0000256" key="2">
    <source>
        <dbReference type="ARBA" id="ARBA00022598"/>
    </source>
</evidence>
<dbReference type="PANTHER" id="PTHR43859:SF4">
    <property type="entry name" value="BUTANOATE--COA LIGASE AAE1-RELATED"/>
    <property type="match status" value="1"/>
</dbReference>
<dbReference type="InterPro" id="IPR025110">
    <property type="entry name" value="AMP-bd_C"/>
</dbReference>
<feature type="non-terminal residue" evidence="6">
    <location>
        <position position="70"/>
    </location>
</feature>
<feature type="domain" description="AMP-binding enzyme C-terminal" evidence="5">
    <location>
        <begin position="1"/>
        <end position="69"/>
    </location>
</feature>
<dbReference type="Gene3D" id="3.30.300.30">
    <property type="match status" value="1"/>
</dbReference>
<comment type="caution">
    <text evidence="6">The sequence shown here is derived from an EMBL/GenBank/DDBJ whole genome shotgun (WGS) entry which is preliminary data.</text>
</comment>
<dbReference type="PANTHER" id="PTHR43859">
    <property type="entry name" value="ACYL-ACTIVATING ENZYME"/>
    <property type="match status" value="1"/>
</dbReference>
<keyword evidence="3" id="KW-0276">Fatty acid metabolism</keyword>
<dbReference type="InterPro" id="IPR045851">
    <property type="entry name" value="AMP-bd_C_sf"/>
</dbReference>
<dbReference type="AlphaFoldDB" id="A0A4R0WV72"/>
<dbReference type="GO" id="GO:0006631">
    <property type="term" value="P:fatty acid metabolic process"/>
    <property type="evidence" value="ECO:0007669"/>
    <property type="project" value="UniProtKB-KW"/>
</dbReference>
<sequence length="70" mass="7980">MENAASRHPSVAEAVVIGVAHSKWQERPILLVRLRAHATAQREEILEVSDKVARWWLPDDVIFVEELPRG</sequence>
<evidence type="ECO:0000256" key="1">
    <source>
        <dbReference type="ARBA" id="ARBA00006432"/>
    </source>
</evidence>